<keyword evidence="1 4" id="KW-0560">Oxidoreductase</keyword>
<dbReference type="InterPro" id="IPR001509">
    <property type="entry name" value="Epimerase_deHydtase"/>
</dbReference>
<organism evidence="4 5">
    <name type="scientific">Lithohypha guttulata</name>
    <dbReference type="NCBI Taxonomy" id="1690604"/>
    <lineage>
        <taxon>Eukaryota</taxon>
        <taxon>Fungi</taxon>
        <taxon>Dikarya</taxon>
        <taxon>Ascomycota</taxon>
        <taxon>Pezizomycotina</taxon>
        <taxon>Eurotiomycetes</taxon>
        <taxon>Chaetothyriomycetidae</taxon>
        <taxon>Chaetothyriales</taxon>
        <taxon>Trichomeriaceae</taxon>
        <taxon>Lithohypha</taxon>
    </lineage>
</organism>
<dbReference type="PANTHER" id="PTHR10366">
    <property type="entry name" value="NAD DEPENDENT EPIMERASE/DEHYDRATASE"/>
    <property type="match status" value="1"/>
</dbReference>
<accession>A0AAN7YDM4</accession>
<dbReference type="EC" id="1.1.1.283" evidence="4"/>
<dbReference type="InterPro" id="IPR050425">
    <property type="entry name" value="NAD(P)_dehydrat-like"/>
</dbReference>
<dbReference type="PANTHER" id="PTHR10366:SF564">
    <property type="entry name" value="STEROL-4-ALPHA-CARBOXYLATE 3-DEHYDROGENASE, DECARBOXYLATING"/>
    <property type="match status" value="1"/>
</dbReference>
<evidence type="ECO:0000259" key="3">
    <source>
        <dbReference type="Pfam" id="PF01370"/>
    </source>
</evidence>
<comment type="caution">
    <text evidence="4">The sequence shown here is derived from an EMBL/GenBank/DDBJ whole genome shotgun (WGS) entry which is preliminary data.</text>
</comment>
<comment type="similarity">
    <text evidence="2">Belongs to the NAD(P)-dependent epimerase/dehydratase family. Dihydroflavonol-4-reductase subfamily.</text>
</comment>
<dbReference type="AlphaFoldDB" id="A0AAN7YDM4"/>
<sequence>MKVLVTGGSGFIAAHVIDSLLQGGHNVVFTARTASKADHILQNHQNIPKDRLSYVIVEDIAKENAFDEAVKSDPPFDAVLHTASPFHFNVTDPKKDLLDPAIVGTTGILKSIKSYAPSVKRVVVTSSFAAIVNPKQSPEVYDESCWNPVTMEEALKTDPSTAYRGSKTFAEKAAWDFVEKEKPNFDLCTANPPLVIGPVVHQFDSLTSLNTSNENVRDMIQGKFKDGLPPTRVALWVDVRDIALAHVRAMERPDAGGKRFFVTAGFFTNSEVADIIKKNFPDLVSKLPDNYDAQSKEFPYKIDNSRSNEVLGLQYRSLEESITDLVKSLKAAGA</sequence>
<dbReference type="Pfam" id="PF01370">
    <property type="entry name" value="Epimerase"/>
    <property type="match status" value="1"/>
</dbReference>
<dbReference type="Gene3D" id="3.40.50.720">
    <property type="entry name" value="NAD(P)-binding Rossmann-like Domain"/>
    <property type="match status" value="1"/>
</dbReference>
<dbReference type="FunFam" id="3.40.50.720:FF:000191">
    <property type="entry name" value="Methylglyoxal reductase (NADPH-dependent)"/>
    <property type="match status" value="1"/>
</dbReference>
<keyword evidence="5" id="KW-1185">Reference proteome</keyword>
<dbReference type="Proteomes" id="UP001309876">
    <property type="component" value="Unassembled WGS sequence"/>
</dbReference>
<proteinExistence type="inferred from homology"/>
<dbReference type="InterPro" id="IPR036291">
    <property type="entry name" value="NAD(P)-bd_dom_sf"/>
</dbReference>
<protein>
    <submittedName>
        <fullName evidence="4">Methylglyoxal reductase (NADPH-dependent) gre2</fullName>
        <ecNumber evidence="4">1.1.1.283</ecNumber>
    </submittedName>
</protein>
<dbReference type="GO" id="GO:0043892">
    <property type="term" value="F:methylglyoxal reductase (NADPH) activity"/>
    <property type="evidence" value="ECO:0007669"/>
    <property type="project" value="UniProtKB-EC"/>
</dbReference>
<dbReference type="EMBL" id="JAVRRJ010000008">
    <property type="protein sequence ID" value="KAK5081954.1"/>
    <property type="molecule type" value="Genomic_DNA"/>
</dbReference>
<evidence type="ECO:0000256" key="2">
    <source>
        <dbReference type="ARBA" id="ARBA00023445"/>
    </source>
</evidence>
<evidence type="ECO:0000313" key="5">
    <source>
        <dbReference type="Proteomes" id="UP001309876"/>
    </source>
</evidence>
<gene>
    <name evidence="4" type="primary">GRE2_2</name>
    <name evidence="4" type="ORF">LTR05_007096</name>
</gene>
<evidence type="ECO:0000256" key="1">
    <source>
        <dbReference type="ARBA" id="ARBA00023002"/>
    </source>
</evidence>
<feature type="domain" description="NAD-dependent epimerase/dehydratase" evidence="3">
    <location>
        <begin position="3"/>
        <end position="258"/>
    </location>
</feature>
<evidence type="ECO:0000313" key="4">
    <source>
        <dbReference type="EMBL" id="KAK5081954.1"/>
    </source>
</evidence>
<reference evidence="4 5" key="1">
    <citation type="submission" date="2023-08" db="EMBL/GenBank/DDBJ databases">
        <title>Black Yeasts Isolated from many extreme environments.</title>
        <authorList>
            <person name="Coleine C."/>
            <person name="Stajich J.E."/>
            <person name="Selbmann L."/>
        </authorList>
    </citation>
    <scope>NUCLEOTIDE SEQUENCE [LARGE SCALE GENOMIC DNA]</scope>
    <source>
        <strain evidence="4 5">CCFEE 5910</strain>
    </source>
</reference>
<dbReference type="CDD" id="cd05227">
    <property type="entry name" value="AR_SDR_e"/>
    <property type="match status" value="1"/>
</dbReference>
<dbReference type="SUPFAM" id="SSF51735">
    <property type="entry name" value="NAD(P)-binding Rossmann-fold domains"/>
    <property type="match status" value="1"/>
</dbReference>
<name>A0AAN7YDM4_9EURO</name>